<keyword evidence="2" id="KW-1185">Reference proteome</keyword>
<organism evidence="1 2">
    <name type="scientific">Fusarium decemcellulare</name>
    <dbReference type="NCBI Taxonomy" id="57161"/>
    <lineage>
        <taxon>Eukaryota</taxon>
        <taxon>Fungi</taxon>
        <taxon>Dikarya</taxon>
        <taxon>Ascomycota</taxon>
        <taxon>Pezizomycotina</taxon>
        <taxon>Sordariomycetes</taxon>
        <taxon>Hypocreomycetidae</taxon>
        <taxon>Hypocreales</taxon>
        <taxon>Nectriaceae</taxon>
        <taxon>Fusarium</taxon>
        <taxon>Fusarium decemcellulare species complex</taxon>
    </lineage>
</organism>
<comment type="caution">
    <text evidence="1">The sequence shown here is derived from an EMBL/GenBank/DDBJ whole genome shotgun (WGS) entry which is preliminary data.</text>
</comment>
<reference evidence="1" key="1">
    <citation type="submission" date="2022-08" db="EMBL/GenBank/DDBJ databases">
        <title>Genome Sequence of Fusarium decemcellulare.</title>
        <authorList>
            <person name="Buettner E."/>
        </authorList>
    </citation>
    <scope>NUCLEOTIDE SEQUENCE</scope>
    <source>
        <strain evidence="1">Babe19</strain>
    </source>
</reference>
<sequence>MSDTTTNVNMKAYSLDGHYAPDHCETCNVSVPGVADRREHMVKTRHRRCLFCDSYYPLAGWADHCETRHLNEPWNDHMVYSQDAYDMREGKAQVWAQEAIKNKGGNAFCQSRATRYIDRPRDSFTVRSLSESPQISVTVRFCAMMYQVSQLE</sequence>
<proteinExistence type="predicted"/>
<dbReference type="Proteomes" id="UP001148629">
    <property type="component" value="Unassembled WGS sequence"/>
</dbReference>
<evidence type="ECO:0000313" key="2">
    <source>
        <dbReference type="Proteomes" id="UP001148629"/>
    </source>
</evidence>
<accession>A0ACC1RG02</accession>
<evidence type="ECO:0000313" key="1">
    <source>
        <dbReference type="EMBL" id="KAJ3518618.1"/>
    </source>
</evidence>
<dbReference type="EMBL" id="JANRMS010003376">
    <property type="protein sequence ID" value="KAJ3518618.1"/>
    <property type="molecule type" value="Genomic_DNA"/>
</dbReference>
<protein>
    <submittedName>
        <fullName evidence="1">Uncharacterized protein</fullName>
    </submittedName>
</protein>
<name>A0ACC1RG02_9HYPO</name>
<gene>
    <name evidence="1" type="ORF">NM208_g14452</name>
</gene>